<comment type="caution">
    <text evidence="2">The sequence shown here is derived from an EMBL/GenBank/DDBJ whole genome shotgun (WGS) entry which is preliminary data.</text>
</comment>
<protein>
    <recommendedName>
        <fullName evidence="4">Monooxygenase</fullName>
    </recommendedName>
</protein>
<gene>
    <name evidence="2" type="ORF">N0V93_002023</name>
</gene>
<proteinExistence type="predicted"/>
<keyword evidence="3" id="KW-1185">Reference proteome</keyword>
<sequence>MGSVTPRTSDYPPAVSLAKDVYRPFPPLPANLPPSSDLNAPALITKALQSLTEALTSKDLSQIKSCFHPTQAYWRDLLALTWHLRTFNDAPSIAPALLHLTQQRGWRGSFTVDSKSVKDVTVSPVLRWIDGTFSFETGSPAAKCAGRVVLLPIEGGEWKIWALSTWVESLESASEDEGRLRAPGRALDEDVVETEVFVLGGGNAGIILSARLKALGVDSVIVDRNPQPGDNWALRYDCLRFHIGRHSCATPFLDYDDSLPVILTRDDLASHMKKYAATFNLSILHSSTVEGSSFNTATRTWTIKVHTPSGTKVVRSKHLVQCTGIGGSKPFVPNLPGAEDYKGVNIHSAWYKNPKTLTDQGAKSVIVVGSANSAFDVMEDCAAGGLATTIVARSPTYLFPWDYALHPAGLGAYETHRAELVDAQQMTGPASIGGQLARGLHQVLAEKEPHRYDALAKAGFPVYDSREGRGDLMHHLLERGGGHFNDIGEGVAMIEDGRVKVKGGVEPVGYTARGLRFSDGSEVEADAVVWCTGFKDKEREVTAEVLGGKMFVESGEGGEGEKVVGPADVAARRDAVWGVDKEGEVRGAFKRHLKVDNYWIFGGTTAQHRFYSKIIALQIQAALDGVLPEAYREEPIA</sequence>
<dbReference type="AlphaFoldDB" id="A0A9W8Z4N7"/>
<dbReference type="Pfam" id="PF13738">
    <property type="entry name" value="Pyr_redox_3"/>
    <property type="match status" value="1"/>
</dbReference>
<dbReference type="InterPro" id="IPR050982">
    <property type="entry name" value="Auxin_biosynth/cation_transpt"/>
</dbReference>
<dbReference type="EMBL" id="JAPEVB010000001">
    <property type="protein sequence ID" value="KAJ4397786.1"/>
    <property type="molecule type" value="Genomic_DNA"/>
</dbReference>
<evidence type="ECO:0000256" key="1">
    <source>
        <dbReference type="ARBA" id="ARBA00023002"/>
    </source>
</evidence>
<dbReference type="SUPFAM" id="SSF51905">
    <property type="entry name" value="FAD/NAD(P)-binding domain"/>
    <property type="match status" value="2"/>
</dbReference>
<dbReference type="PANTHER" id="PTHR43539">
    <property type="entry name" value="FLAVIN-BINDING MONOOXYGENASE-LIKE PROTEIN (AFU_ORTHOLOGUE AFUA_4G09220)"/>
    <property type="match status" value="1"/>
</dbReference>
<dbReference type="Proteomes" id="UP001140453">
    <property type="component" value="Unassembled WGS sequence"/>
</dbReference>
<name>A0A9W8Z4N7_9PEZI</name>
<accession>A0A9W8Z4N7</accession>
<evidence type="ECO:0000313" key="3">
    <source>
        <dbReference type="Proteomes" id="UP001140453"/>
    </source>
</evidence>
<reference evidence="2" key="1">
    <citation type="submission" date="2022-10" db="EMBL/GenBank/DDBJ databases">
        <title>Tapping the CABI collections for fungal endophytes: first genome assemblies for Collariella, Neodidymelliopsis, Ascochyta clinopodiicola, Didymella pomorum, Didymosphaeria variabile, Neocosmospora piperis and Neocucurbitaria cava.</title>
        <authorList>
            <person name="Hill R."/>
        </authorList>
    </citation>
    <scope>NUCLEOTIDE SEQUENCE</scope>
    <source>
        <strain evidence="2">IMI 355082</strain>
    </source>
</reference>
<organism evidence="2 3">
    <name type="scientific">Gnomoniopsis smithogilvyi</name>
    <dbReference type="NCBI Taxonomy" id="1191159"/>
    <lineage>
        <taxon>Eukaryota</taxon>
        <taxon>Fungi</taxon>
        <taxon>Dikarya</taxon>
        <taxon>Ascomycota</taxon>
        <taxon>Pezizomycotina</taxon>
        <taxon>Sordariomycetes</taxon>
        <taxon>Sordariomycetidae</taxon>
        <taxon>Diaporthales</taxon>
        <taxon>Gnomoniaceae</taxon>
        <taxon>Gnomoniopsis</taxon>
    </lineage>
</organism>
<dbReference type="PANTHER" id="PTHR43539:SF68">
    <property type="entry name" value="FLAVIN-BINDING MONOOXYGENASE-LIKE PROTEIN (AFU_ORTHOLOGUE AFUA_4G09220)"/>
    <property type="match status" value="1"/>
</dbReference>
<dbReference type="OrthoDB" id="74360at2759"/>
<evidence type="ECO:0000313" key="2">
    <source>
        <dbReference type="EMBL" id="KAJ4397786.1"/>
    </source>
</evidence>
<dbReference type="Gene3D" id="3.50.50.60">
    <property type="entry name" value="FAD/NAD(P)-binding domain"/>
    <property type="match status" value="1"/>
</dbReference>
<dbReference type="GO" id="GO:0050660">
    <property type="term" value="F:flavin adenine dinucleotide binding"/>
    <property type="evidence" value="ECO:0007669"/>
    <property type="project" value="TreeGrafter"/>
</dbReference>
<dbReference type="InterPro" id="IPR036188">
    <property type="entry name" value="FAD/NAD-bd_sf"/>
</dbReference>
<evidence type="ECO:0008006" key="4">
    <source>
        <dbReference type="Google" id="ProtNLM"/>
    </source>
</evidence>
<dbReference type="GO" id="GO:0004497">
    <property type="term" value="F:monooxygenase activity"/>
    <property type="evidence" value="ECO:0007669"/>
    <property type="project" value="TreeGrafter"/>
</dbReference>
<keyword evidence="1" id="KW-0560">Oxidoreductase</keyword>